<evidence type="ECO:0000313" key="2">
    <source>
        <dbReference type="EMBL" id="MCF2534062.1"/>
    </source>
</evidence>
<gene>
    <name evidence="2" type="ORF">LZ495_43540</name>
</gene>
<dbReference type="InterPro" id="IPR037883">
    <property type="entry name" value="Knr4/Smi1-like_sf"/>
</dbReference>
<name>A0AA41U7H7_9ACTN</name>
<dbReference type="SUPFAM" id="SSF160631">
    <property type="entry name" value="SMI1/KNR4-like"/>
    <property type="match status" value="1"/>
</dbReference>
<organism evidence="2 3">
    <name type="scientific">Yinghuangia soli</name>
    <dbReference type="NCBI Taxonomy" id="2908204"/>
    <lineage>
        <taxon>Bacteria</taxon>
        <taxon>Bacillati</taxon>
        <taxon>Actinomycetota</taxon>
        <taxon>Actinomycetes</taxon>
        <taxon>Kitasatosporales</taxon>
        <taxon>Streptomycetaceae</taxon>
        <taxon>Yinghuangia</taxon>
    </lineage>
</organism>
<accession>A0AA41U7H7</accession>
<dbReference type="PANTHER" id="PTHR47432">
    <property type="entry name" value="CELL WALL ASSEMBLY REGULATOR SMI1"/>
    <property type="match status" value="1"/>
</dbReference>
<keyword evidence="3" id="KW-1185">Reference proteome</keyword>
<comment type="caution">
    <text evidence="2">The sequence shown here is derived from an EMBL/GenBank/DDBJ whole genome shotgun (WGS) entry which is preliminary data.</text>
</comment>
<dbReference type="Pfam" id="PF09346">
    <property type="entry name" value="SMI1_KNR4"/>
    <property type="match status" value="1"/>
</dbReference>
<dbReference type="EMBL" id="JAKFHA010000079">
    <property type="protein sequence ID" value="MCF2534062.1"/>
    <property type="molecule type" value="Genomic_DNA"/>
</dbReference>
<dbReference type="InterPro" id="IPR051873">
    <property type="entry name" value="KNR4/SMI1_regulator"/>
</dbReference>
<evidence type="ECO:0000313" key="3">
    <source>
        <dbReference type="Proteomes" id="UP001165378"/>
    </source>
</evidence>
<dbReference type="PANTHER" id="PTHR47432:SF1">
    <property type="entry name" value="CELL WALL ASSEMBLY REGULATOR SMI1"/>
    <property type="match status" value="1"/>
</dbReference>
<reference evidence="2" key="1">
    <citation type="submission" date="2022-01" db="EMBL/GenBank/DDBJ databases">
        <title>Genome-Based Taxonomic Classification of the Phylum Actinobacteria.</title>
        <authorList>
            <person name="Gao Y."/>
        </authorList>
    </citation>
    <scope>NUCLEOTIDE SEQUENCE</scope>
    <source>
        <strain evidence="2">KLBMP 8922</strain>
    </source>
</reference>
<proteinExistence type="predicted"/>
<sequence>MSIDGPRRGMDIIFGSVAESWARIDAWLATHAPRSYAELNPPASQSAIAEAENRTGLRFPDDLRASLAIHNGDSSAVGLLPCGILYSTDAIACYAESRVRGIDGDSELELWWQPTWIPFSGLPTDHHFIETAPGFWYGHIGWAHHTELGVFTGWPSLGTWLHAVADTLESHGPDYFPLMELPVLTDDGCIEWWG</sequence>
<dbReference type="RefSeq" id="WP_235058853.1">
    <property type="nucleotide sequence ID" value="NZ_JAKFHA010000079.1"/>
</dbReference>
<dbReference type="Proteomes" id="UP001165378">
    <property type="component" value="Unassembled WGS sequence"/>
</dbReference>
<dbReference type="AlphaFoldDB" id="A0AA41U7H7"/>
<feature type="domain" description="Knr4/Smi1-like" evidence="1">
    <location>
        <begin position="42"/>
        <end position="163"/>
    </location>
</feature>
<evidence type="ECO:0000259" key="1">
    <source>
        <dbReference type="SMART" id="SM00860"/>
    </source>
</evidence>
<protein>
    <submittedName>
        <fullName evidence="2">SMI1/KNR4 family protein</fullName>
    </submittedName>
</protein>
<dbReference type="Gene3D" id="3.40.1580.10">
    <property type="entry name" value="SMI1/KNR4-like"/>
    <property type="match status" value="1"/>
</dbReference>
<dbReference type="InterPro" id="IPR018958">
    <property type="entry name" value="Knr4/Smi1-like_dom"/>
</dbReference>
<dbReference type="SMART" id="SM00860">
    <property type="entry name" value="SMI1_KNR4"/>
    <property type="match status" value="1"/>
</dbReference>